<dbReference type="EMBL" id="JAESVB010000003">
    <property type="protein sequence ID" value="MCB8875237.1"/>
    <property type="molecule type" value="Genomic_DNA"/>
</dbReference>
<keyword evidence="3" id="KW-1185">Reference proteome</keyword>
<name>A0A964DYN2_9PROT</name>
<accession>A0A964DYN2</accession>
<feature type="chain" id="PRO_5036893722" evidence="1">
    <location>
        <begin position="26"/>
        <end position="74"/>
    </location>
</feature>
<dbReference type="Proteomes" id="UP000708298">
    <property type="component" value="Unassembled WGS sequence"/>
</dbReference>
<gene>
    <name evidence="2" type="ORF">ASILVAE211_08605</name>
</gene>
<evidence type="ECO:0000256" key="1">
    <source>
        <dbReference type="SAM" id="SignalP"/>
    </source>
</evidence>
<sequence>MTGGRFGLWVAVAFATGALTATAIAEEPHLVTAMNALTHAHDALAATRDNKGGHPAAAQALIAKAQAEIQAVAP</sequence>
<dbReference type="AlphaFoldDB" id="A0A964DYN2"/>
<evidence type="ECO:0000313" key="2">
    <source>
        <dbReference type="EMBL" id="MCB8875237.1"/>
    </source>
</evidence>
<keyword evidence="1" id="KW-0732">Signal</keyword>
<comment type="caution">
    <text evidence="2">The sequence shown here is derived from an EMBL/GenBank/DDBJ whole genome shotgun (WGS) entry which is preliminary data.</text>
</comment>
<organism evidence="2 3">
    <name type="scientific">Acidisoma silvae</name>
    <dbReference type="NCBI Taxonomy" id="2802396"/>
    <lineage>
        <taxon>Bacteria</taxon>
        <taxon>Pseudomonadati</taxon>
        <taxon>Pseudomonadota</taxon>
        <taxon>Alphaproteobacteria</taxon>
        <taxon>Acetobacterales</taxon>
        <taxon>Acidocellaceae</taxon>
        <taxon>Acidisoma</taxon>
    </lineage>
</organism>
<evidence type="ECO:0000313" key="3">
    <source>
        <dbReference type="Proteomes" id="UP000708298"/>
    </source>
</evidence>
<reference evidence="2" key="1">
    <citation type="journal article" date="2021" name="Microorganisms">
        <title>Acidisoma silvae sp. nov. and Acidisomacellulosilytica sp. nov., Two Acidophilic Bacteria Isolated from Decaying Wood, Hydrolyzing Cellulose and Producing Poly-3-hydroxybutyrate.</title>
        <authorList>
            <person name="Mieszkin S."/>
            <person name="Pouder E."/>
            <person name="Uroz S."/>
            <person name="Simon-Colin C."/>
            <person name="Alain K."/>
        </authorList>
    </citation>
    <scope>NUCLEOTIDE SEQUENCE</scope>
    <source>
        <strain evidence="2">HW T2.11</strain>
    </source>
</reference>
<reference evidence="2" key="2">
    <citation type="submission" date="2021-01" db="EMBL/GenBank/DDBJ databases">
        <authorList>
            <person name="Mieszkin S."/>
            <person name="Pouder E."/>
            <person name="Alain K."/>
        </authorList>
    </citation>
    <scope>NUCLEOTIDE SEQUENCE</scope>
    <source>
        <strain evidence="2">HW T2.11</strain>
    </source>
</reference>
<proteinExistence type="predicted"/>
<feature type="signal peptide" evidence="1">
    <location>
        <begin position="1"/>
        <end position="25"/>
    </location>
</feature>
<dbReference type="RefSeq" id="WP_227320905.1">
    <property type="nucleotide sequence ID" value="NZ_JAESVB010000003.1"/>
</dbReference>
<protein>
    <submittedName>
        <fullName evidence="2">Uncharacterized protein</fullName>
    </submittedName>
</protein>